<feature type="domain" description="HTH lysR-type" evidence="5">
    <location>
        <begin position="1"/>
        <end position="58"/>
    </location>
</feature>
<accession>A0ABY9WYG3</accession>
<organism evidence="6 7">
    <name type="scientific">Archangium minus</name>
    <dbReference type="NCBI Taxonomy" id="83450"/>
    <lineage>
        <taxon>Bacteria</taxon>
        <taxon>Pseudomonadati</taxon>
        <taxon>Myxococcota</taxon>
        <taxon>Myxococcia</taxon>
        <taxon>Myxococcales</taxon>
        <taxon>Cystobacterineae</taxon>
        <taxon>Archangiaceae</taxon>
        <taxon>Archangium</taxon>
    </lineage>
</organism>
<keyword evidence="4" id="KW-0804">Transcription</keyword>
<proteinExistence type="inferred from homology"/>
<dbReference type="Pfam" id="PF00126">
    <property type="entry name" value="HTH_1"/>
    <property type="match status" value="1"/>
</dbReference>
<dbReference type="InterPro" id="IPR005119">
    <property type="entry name" value="LysR_subst-bd"/>
</dbReference>
<evidence type="ECO:0000313" key="6">
    <source>
        <dbReference type="EMBL" id="WNG48181.1"/>
    </source>
</evidence>
<dbReference type="PANTHER" id="PTHR30537">
    <property type="entry name" value="HTH-TYPE TRANSCRIPTIONAL REGULATOR"/>
    <property type="match status" value="1"/>
</dbReference>
<dbReference type="Gene3D" id="1.10.10.10">
    <property type="entry name" value="Winged helix-like DNA-binding domain superfamily/Winged helix DNA-binding domain"/>
    <property type="match status" value="1"/>
</dbReference>
<gene>
    <name evidence="6" type="ORF">F0U60_31630</name>
</gene>
<evidence type="ECO:0000256" key="3">
    <source>
        <dbReference type="ARBA" id="ARBA00023125"/>
    </source>
</evidence>
<sequence length="296" mass="32767">MDWDDLRIALAVVRHGSLSAAARALGTTQPTVSRRLDAFERRTGAKLFERAKEGLTPTPLCAALIEGMDRMEEGALTVERRLAARDTGLQGSITVTSLDWFGDYVMAPIMARFGGLHPLVSLALINDGRRYNLSRGEADIAFRPGVFDQEDIIERKVAEIAFGLYASPAYLEQHGLPDFGSGCAGQSILMLHETAPRTPLTDWLRNIAPDARSILRTNGIWSQLAAAESGEALAVLPRLLVDKRLTLRRIETPRPGPVLTVRMGVHQDMRKTPRMRAFMDFAVRELELRAAELNPR</sequence>
<dbReference type="InterPro" id="IPR036390">
    <property type="entry name" value="WH_DNA-bd_sf"/>
</dbReference>
<keyword evidence="3" id="KW-0238">DNA-binding</keyword>
<protein>
    <submittedName>
        <fullName evidence="6">LysR family transcriptional regulator</fullName>
    </submittedName>
</protein>
<evidence type="ECO:0000256" key="2">
    <source>
        <dbReference type="ARBA" id="ARBA00023015"/>
    </source>
</evidence>
<dbReference type="Pfam" id="PF03466">
    <property type="entry name" value="LysR_substrate"/>
    <property type="match status" value="1"/>
</dbReference>
<comment type="similarity">
    <text evidence="1">Belongs to the LysR transcriptional regulatory family.</text>
</comment>
<reference evidence="6 7" key="1">
    <citation type="submission" date="2019-08" db="EMBL/GenBank/DDBJ databases">
        <title>Archangium and Cystobacter genomes.</title>
        <authorList>
            <person name="Chen I.-C.K."/>
            <person name="Wielgoss S."/>
        </authorList>
    </citation>
    <scope>NUCLEOTIDE SEQUENCE [LARGE SCALE GENOMIC DNA]</scope>
    <source>
        <strain evidence="6 7">Cbm 6</strain>
    </source>
</reference>
<dbReference type="SUPFAM" id="SSF53850">
    <property type="entry name" value="Periplasmic binding protein-like II"/>
    <property type="match status" value="1"/>
</dbReference>
<evidence type="ECO:0000256" key="1">
    <source>
        <dbReference type="ARBA" id="ARBA00009437"/>
    </source>
</evidence>
<dbReference type="Gene3D" id="3.40.190.290">
    <property type="match status" value="1"/>
</dbReference>
<keyword evidence="7" id="KW-1185">Reference proteome</keyword>
<dbReference type="Proteomes" id="UP001611383">
    <property type="component" value="Chromosome"/>
</dbReference>
<dbReference type="SUPFAM" id="SSF46785">
    <property type="entry name" value="Winged helix' DNA-binding domain"/>
    <property type="match status" value="1"/>
</dbReference>
<keyword evidence="2" id="KW-0805">Transcription regulation</keyword>
<dbReference type="InterPro" id="IPR036388">
    <property type="entry name" value="WH-like_DNA-bd_sf"/>
</dbReference>
<name>A0ABY9WYG3_9BACT</name>
<dbReference type="PRINTS" id="PR00039">
    <property type="entry name" value="HTHLYSR"/>
</dbReference>
<dbReference type="EMBL" id="CP043494">
    <property type="protein sequence ID" value="WNG48181.1"/>
    <property type="molecule type" value="Genomic_DNA"/>
</dbReference>
<dbReference type="PROSITE" id="PS50931">
    <property type="entry name" value="HTH_LYSR"/>
    <property type="match status" value="1"/>
</dbReference>
<dbReference type="PANTHER" id="PTHR30537:SF3">
    <property type="entry name" value="TRANSCRIPTIONAL REGULATORY PROTEIN"/>
    <property type="match status" value="1"/>
</dbReference>
<evidence type="ECO:0000256" key="4">
    <source>
        <dbReference type="ARBA" id="ARBA00023163"/>
    </source>
</evidence>
<dbReference type="InterPro" id="IPR058163">
    <property type="entry name" value="LysR-type_TF_proteobact-type"/>
</dbReference>
<evidence type="ECO:0000259" key="5">
    <source>
        <dbReference type="PROSITE" id="PS50931"/>
    </source>
</evidence>
<dbReference type="InterPro" id="IPR000847">
    <property type="entry name" value="LysR_HTH_N"/>
</dbReference>
<evidence type="ECO:0000313" key="7">
    <source>
        <dbReference type="Proteomes" id="UP001611383"/>
    </source>
</evidence>